<dbReference type="FunFam" id="2.40.50.40:FF:000004">
    <property type="entry name" value="C-X-C motif chemokine"/>
    <property type="match status" value="1"/>
</dbReference>
<dbReference type="CDD" id="cd00273">
    <property type="entry name" value="Chemokine_CXC"/>
    <property type="match status" value="1"/>
</dbReference>
<evidence type="ECO:0000313" key="9">
    <source>
        <dbReference type="Proteomes" id="UP001501920"/>
    </source>
</evidence>
<reference evidence="8 9" key="1">
    <citation type="submission" date="2020-10" db="EMBL/GenBank/DDBJ databases">
        <title>Pygocentrus nattereri (red-bellied piranha) genome, fPygNat1, primary haplotype.</title>
        <authorList>
            <person name="Myers G."/>
            <person name="Meyer A."/>
            <person name="Karagic N."/>
            <person name="Pippel M."/>
            <person name="Winkler S."/>
            <person name="Tracey A."/>
            <person name="Wood J."/>
            <person name="Formenti G."/>
            <person name="Howe K."/>
            <person name="Fedrigo O."/>
            <person name="Jarvis E.D."/>
        </authorList>
    </citation>
    <scope>NUCLEOTIDE SEQUENCE [LARGE SCALE GENOMIC DNA]</scope>
</reference>
<evidence type="ECO:0000259" key="7">
    <source>
        <dbReference type="SMART" id="SM00199"/>
    </source>
</evidence>
<dbReference type="PANTHER" id="PTHR12015">
    <property type="entry name" value="SMALL INDUCIBLE CYTOKINE A"/>
    <property type="match status" value="1"/>
</dbReference>
<keyword evidence="4" id="KW-0964">Secreted</keyword>
<dbReference type="GO" id="GO:0008009">
    <property type="term" value="F:chemokine activity"/>
    <property type="evidence" value="ECO:0007669"/>
    <property type="project" value="InterPro"/>
</dbReference>
<dbReference type="InterPro" id="IPR036048">
    <property type="entry name" value="Interleukin_8-like_sf"/>
</dbReference>
<feature type="domain" description="Chemokine interleukin-8-like" evidence="7">
    <location>
        <begin position="31"/>
        <end position="92"/>
    </location>
</feature>
<evidence type="ECO:0000256" key="3">
    <source>
        <dbReference type="ARBA" id="ARBA00022514"/>
    </source>
</evidence>
<keyword evidence="9" id="KW-1185">Reference proteome</keyword>
<comment type="function">
    <text evidence="5">Ligand for cxcr3.2. Chemotactic for macrophages.</text>
</comment>
<reference evidence="8" key="2">
    <citation type="submission" date="2025-08" db="UniProtKB">
        <authorList>
            <consortium name="Ensembl"/>
        </authorList>
    </citation>
    <scope>IDENTIFICATION</scope>
</reference>
<dbReference type="InterPro" id="IPR039809">
    <property type="entry name" value="Chemokine_b/g/d"/>
</dbReference>
<protein>
    <recommendedName>
        <fullName evidence="7">Chemokine interleukin-8-like domain-containing protein</fullName>
    </recommendedName>
</protein>
<dbReference type="Gene3D" id="2.40.50.40">
    <property type="match status" value="1"/>
</dbReference>
<organism evidence="8 9">
    <name type="scientific">Pygocentrus nattereri</name>
    <name type="common">Red-bellied piranha</name>
    <dbReference type="NCBI Taxonomy" id="42514"/>
    <lineage>
        <taxon>Eukaryota</taxon>
        <taxon>Metazoa</taxon>
        <taxon>Chordata</taxon>
        <taxon>Craniata</taxon>
        <taxon>Vertebrata</taxon>
        <taxon>Euteleostomi</taxon>
        <taxon>Actinopterygii</taxon>
        <taxon>Neopterygii</taxon>
        <taxon>Teleostei</taxon>
        <taxon>Ostariophysi</taxon>
        <taxon>Characiformes</taxon>
        <taxon>Characoidei</taxon>
        <taxon>Pygocentrus</taxon>
    </lineage>
</organism>
<dbReference type="GO" id="GO:0006952">
    <property type="term" value="P:defense response"/>
    <property type="evidence" value="ECO:0007669"/>
    <property type="project" value="InterPro"/>
</dbReference>
<keyword evidence="3" id="KW-0202">Cytokine</keyword>
<keyword evidence="6" id="KW-0732">Signal</keyword>
<comment type="similarity">
    <text evidence="2">Belongs to the intercrine alpha (chemokine CxC) family.</text>
</comment>
<dbReference type="GO" id="GO:0005615">
    <property type="term" value="C:extracellular space"/>
    <property type="evidence" value="ECO:0007669"/>
    <property type="project" value="UniProtKB-KW"/>
</dbReference>
<dbReference type="GO" id="GO:0006955">
    <property type="term" value="P:immune response"/>
    <property type="evidence" value="ECO:0007669"/>
    <property type="project" value="InterPro"/>
</dbReference>
<proteinExistence type="inferred from homology"/>
<dbReference type="InterPro" id="IPR001811">
    <property type="entry name" value="Chemokine_IL8-like_dom"/>
</dbReference>
<dbReference type="PRINTS" id="PR00437">
    <property type="entry name" value="SMALLCYTKCXC"/>
</dbReference>
<dbReference type="Pfam" id="PF00048">
    <property type="entry name" value="IL8"/>
    <property type="match status" value="1"/>
</dbReference>
<evidence type="ECO:0000256" key="5">
    <source>
        <dbReference type="ARBA" id="ARBA00054901"/>
    </source>
</evidence>
<dbReference type="GO" id="GO:0042056">
    <property type="term" value="F:chemoattractant activity"/>
    <property type="evidence" value="ECO:0007669"/>
    <property type="project" value="UniProtKB-ARBA"/>
</dbReference>
<sequence>MMLSARLLLAATALCCFATTFAISMDGFATGHKCRCLTTTSEVIPTRLFRRIEILAPGPHCGNIEILVTLKSNNVVCVSPDEKWIIELIARISRNRQQKKPEVFSADQHVLK</sequence>
<dbReference type="PANTHER" id="PTHR12015:SF203">
    <property type="entry name" value="CHEMOKINE INTERLEUKIN-8-LIKE DOMAIN-CONTAINING PROTEIN"/>
    <property type="match status" value="1"/>
</dbReference>
<evidence type="ECO:0000313" key="8">
    <source>
        <dbReference type="Ensembl" id="ENSPNAP00000012764.2"/>
    </source>
</evidence>
<gene>
    <name evidence="8" type="primary">CXCL8</name>
</gene>
<dbReference type="Ensembl" id="ENSPNAT00000020125.2">
    <property type="protein sequence ID" value="ENSPNAP00000012764.2"/>
    <property type="gene ID" value="ENSPNAG00000018545.2"/>
</dbReference>
<dbReference type="Proteomes" id="UP001501920">
    <property type="component" value="Chromosome 20"/>
</dbReference>
<accession>A0A3B4CQD9</accession>
<dbReference type="InterPro" id="IPR001089">
    <property type="entry name" value="Chemokine_CXC"/>
</dbReference>
<dbReference type="AlphaFoldDB" id="A0A3B4CQD9"/>
<evidence type="ECO:0000256" key="2">
    <source>
        <dbReference type="ARBA" id="ARBA00010665"/>
    </source>
</evidence>
<comment type="subcellular location">
    <subcellularLocation>
        <location evidence="1">Secreted</location>
    </subcellularLocation>
</comment>
<dbReference type="SMART" id="SM00199">
    <property type="entry name" value="SCY"/>
    <property type="match status" value="1"/>
</dbReference>
<dbReference type="SUPFAM" id="SSF54117">
    <property type="entry name" value="Interleukin 8-like chemokines"/>
    <property type="match status" value="1"/>
</dbReference>
<dbReference type="OMA" id="PQGSFCR"/>
<dbReference type="STRING" id="42514.ENSPNAP00000012764"/>
<name>A0A3B4CQD9_PYGNA</name>
<dbReference type="GeneTree" id="ENSGT01000000214878"/>
<feature type="signal peptide" evidence="6">
    <location>
        <begin position="1"/>
        <end position="22"/>
    </location>
</feature>
<feature type="chain" id="PRO_5043545725" description="Chemokine interleukin-8-like domain-containing protein" evidence="6">
    <location>
        <begin position="23"/>
        <end position="112"/>
    </location>
</feature>
<evidence type="ECO:0000256" key="6">
    <source>
        <dbReference type="SAM" id="SignalP"/>
    </source>
</evidence>
<evidence type="ECO:0000256" key="1">
    <source>
        <dbReference type="ARBA" id="ARBA00004613"/>
    </source>
</evidence>
<reference evidence="8" key="3">
    <citation type="submission" date="2025-09" db="UniProtKB">
        <authorList>
            <consortium name="Ensembl"/>
        </authorList>
    </citation>
    <scope>IDENTIFICATION</scope>
</reference>
<dbReference type="InterPro" id="IPR033899">
    <property type="entry name" value="CXC_Chemokine_domain"/>
</dbReference>
<evidence type="ECO:0000256" key="4">
    <source>
        <dbReference type="ARBA" id="ARBA00022525"/>
    </source>
</evidence>